<keyword evidence="1" id="KW-1133">Transmembrane helix</keyword>
<feature type="transmembrane region" description="Helical" evidence="1">
    <location>
        <begin position="61"/>
        <end position="90"/>
    </location>
</feature>
<evidence type="ECO:0000313" key="2">
    <source>
        <dbReference type="EMBL" id="TCS93136.1"/>
    </source>
</evidence>
<name>A0A4R3L6H0_9BACL</name>
<dbReference type="AlphaFoldDB" id="A0A4R3L6H0"/>
<reference evidence="2 3" key="1">
    <citation type="submission" date="2019-03" db="EMBL/GenBank/DDBJ databases">
        <title>Genomic Encyclopedia of Type Strains, Phase IV (KMG-IV): sequencing the most valuable type-strain genomes for metagenomic binning, comparative biology and taxonomic classification.</title>
        <authorList>
            <person name="Goeker M."/>
        </authorList>
    </citation>
    <scope>NUCLEOTIDE SEQUENCE [LARGE SCALE GENOMIC DNA]</scope>
    <source>
        <strain evidence="2 3">DSM 45707</strain>
    </source>
</reference>
<sequence length="96" mass="9825">MSFEPQPSKGDPQHNTKAIVGLVLGIIGLVFIFIFPPIGLIPGIIGIFLSAKGLKSENKGIAIGGLVTSILGTLINGIFTALLAIGLALLGTMSNL</sequence>
<organism evidence="2 3">
    <name type="scientific">Hazenella coriacea</name>
    <dbReference type="NCBI Taxonomy" id="1179467"/>
    <lineage>
        <taxon>Bacteria</taxon>
        <taxon>Bacillati</taxon>
        <taxon>Bacillota</taxon>
        <taxon>Bacilli</taxon>
        <taxon>Bacillales</taxon>
        <taxon>Thermoactinomycetaceae</taxon>
        <taxon>Hazenella</taxon>
    </lineage>
</organism>
<gene>
    <name evidence="2" type="ORF">EDD58_10978</name>
</gene>
<keyword evidence="3" id="KW-1185">Reference proteome</keyword>
<keyword evidence="1" id="KW-0472">Membrane</keyword>
<proteinExistence type="predicted"/>
<dbReference type="Proteomes" id="UP000294937">
    <property type="component" value="Unassembled WGS sequence"/>
</dbReference>
<evidence type="ECO:0000256" key="1">
    <source>
        <dbReference type="SAM" id="Phobius"/>
    </source>
</evidence>
<comment type="caution">
    <text evidence="2">The sequence shown here is derived from an EMBL/GenBank/DDBJ whole genome shotgun (WGS) entry which is preliminary data.</text>
</comment>
<protein>
    <recommendedName>
        <fullName evidence="4">DUF4190 domain-containing protein</fullName>
    </recommendedName>
</protein>
<dbReference type="EMBL" id="SMAG01000009">
    <property type="protein sequence ID" value="TCS93136.1"/>
    <property type="molecule type" value="Genomic_DNA"/>
</dbReference>
<accession>A0A4R3L6H0</accession>
<evidence type="ECO:0000313" key="3">
    <source>
        <dbReference type="Proteomes" id="UP000294937"/>
    </source>
</evidence>
<feature type="transmembrane region" description="Helical" evidence="1">
    <location>
        <begin position="20"/>
        <end position="49"/>
    </location>
</feature>
<evidence type="ECO:0008006" key="4">
    <source>
        <dbReference type="Google" id="ProtNLM"/>
    </source>
</evidence>
<keyword evidence="1" id="KW-0812">Transmembrane</keyword>